<feature type="signal peptide" evidence="1">
    <location>
        <begin position="1"/>
        <end position="20"/>
    </location>
</feature>
<name>A0A5C5Y6C3_9PLAN</name>
<evidence type="ECO:0000256" key="1">
    <source>
        <dbReference type="SAM" id="SignalP"/>
    </source>
</evidence>
<sequence precursor="true">MKKILLSLIATIAMATGAQADMFISGSETLATDNVINLTLGDIQSIYVWADTDSGQSFSSISFNVTTDTPDLITAVDYAVTAPAPWASFGQESLNTGNLLVNNGGAFNFLGGFESSPGNEFFQLARIDIQALAGGSGNLGVEIGGAGIGITPPGSEAGWAFNSATVNVSAVPEPGTFAVLGVVGSAYSGYRIRRRKQKQNKA</sequence>
<gene>
    <name evidence="2" type="ORF">Pan14r_20990</name>
</gene>
<dbReference type="Proteomes" id="UP000317238">
    <property type="component" value="Unassembled WGS sequence"/>
</dbReference>
<dbReference type="RefSeq" id="WP_145300164.1">
    <property type="nucleotide sequence ID" value="NZ_CP036319.1"/>
</dbReference>
<dbReference type="NCBIfam" id="TIGR02595">
    <property type="entry name" value="PEP_CTERM"/>
    <property type="match status" value="1"/>
</dbReference>
<reference evidence="2 3" key="1">
    <citation type="submission" date="2019-02" db="EMBL/GenBank/DDBJ databases">
        <title>Deep-cultivation of Planctomycetes and their phenomic and genomic characterization uncovers novel biology.</title>
        <authorList>
            <person name="Wiegand S."/>
            <person name="Jogler M."/>
            <person name="Boedeker C."/>
            <person name="Pinto D."/>
            <person name="Vollmers J."/>
            <person name="Rivas-Marin E."/>
            <person name="Kohn T."/>
            <person name="Peeters S.H."/>
            <person name="Heuer A."/>
            <person name="Rast P."/>
            <person name="Oberbeckmann S."/>
            <person name="Bunk B."/>
            <person name="Jeske O."/>
            <person name="Meyerdierks A."/>
            <person name="Storesund J.E."/>
            <person name="Kallscheuer N."/>
            <person name="Luecker S."/>
            <person name="Lage O.M."/>
            <person name="Pohl T."/>
            <person name="Merkel B.J."/>
            <person name="Hornburger P."/>
            <person name="Mueller R.-W."/>
            <person name="Bruemmer F."/>
            <person name="Labrenz M."/>
            <person name="Spormann A.M."/>
            <person name="Op Den Camp H."/>
            <person name="Overmann J."/>
            <person name="Amann R."/>
            <person name="Jetten M.S.M."/>
            <person name="Mascher T."/>
            <person name="Medema M.H."/>
            <person name="Devos D.P."/>
            <person name="Kaster A.-K."/>
            <person name="Ovreas L."/>
            <person name="Rohde M."/>
            <person name="Galperin M.Y."/>
            <person name="Jogler C."/>
        </authorList>
    </citation>
    <scope>NUCLEOTIDE SEQUENCE [LARGE SCALE GENOMIC DNA]</scope>
    <source>
        <strain evidence="2 3">Pan14r</strain>
    </source>
</reference>
<evidence type="ECO:0008006" key="4">
    <source>
        <dbReference type="Google" id="ProtNLM"/>
    </source>
</evidence>
<keyword evidence="3" id="KW-1185">Reference proteome</keyword>
<accession>A0A5C5Y6C3</accession>
<evidence type="ECO:0000313" key="3">
    <source>
        <dbReference type="Proteomes" id="UP000317238"/>
    </source>
</evidence>
<proteinExistence type="predicted"/>
<dbReference type="EMBL" id="SJPL01000001">
    <property type="protein sequence ID" value="TWT69805.1"/>
    <property type="molecule type" value="Genomic_DNA"/>
</dbReference>
<protein>
    <recommendedName>
        <fullName evidence="4">PEP-CTERM protein-sorting domain-containing protein</fullName>
    </recommendedName>
</protein>
<organism evidence="2 3">
    <name type="scientific">Crateriforma conspicua</name>
    <dbReference type="NCBI Taxonomy" id="2527996"/>
    <lineage>
        <taxon>Bacteria</taxon>
        <taxon>Pseudomonadati</taxon>
        <taxon>Planctomycetota</taxon>
        <taxon>Planctomycetia</taxon>
        <taxon>Planctomycetales</taxon>
        <taxon>Planctomycetaceae</taxon>
        <taxon>Crateriforma</taxon>
    </lineage>
</organism>
<evidence type="ECO:0000313" key="2">
    <source>
        <dbReference type="EMBL" id="TWT69805.1"/>
    </source>
</evidence>
<dbReference type="OrthoDB" id="8907537at2"/>
<comment type="caution">
    <text evidence="2">The sequence shown here is derived from an EMBL/GenBank/DDBJ whole genome shotgun (WGS) entry which is preliminary data.</text>
</comment>
<keyword evidence="1" id="KW-0732">Signal</keyword>
<feature type="chain" id="PRO_5022767186" description="PEP-CTERM protein-sorting domain-containing protein" evidence="1">
    <location>
        <begin position="21"/>
        <end position="202"/>
    </location>
</feature>
<dbReference type="InterPro" id="IPR013424">
    <property type="entry name" value="Ice-binding_C"/>
</dbReference>
<dbReference type="AlphaFoldDB" id="A0A5C5Y6C3"/>